<dbReference type="EMBL" id="JMSN01000084">
    <property type="protein sequence ID" value="KDN41078.1"/>
    <property type="molecule type" value="Genomic_DNA"/>
</dbReference>
<dbReference type="InterPro" id="IPR045099">
    <property type="entry name" value="PITH1-like"/>
</dbReference>
<dbReference type="OMA" id="SHEVTIC"/>
<evidence type="ECO:0000259" key="3">
    <source>
        <dbReference type="PROSITE" id="PS51532"/>
    </source>
</evidence>
<dbReference type="Proteomes" id="UP000027361">
    <property type="component" value="Unassembled WGS sequence"/>
</dbReference>
<keyword evidence="5" id="KW-1185">Reference proteome</keyword>
<dbReference type="Pfam" id="PF06201">
    <property type="entry name" value="PITH"/>
    <property type="match status" value="1"/>
</dbReference>
<dbReference type="PANTHER" id="PTHR12175:SF1">
    <property type="entry name" value="PITH DOMAIN-CONTAINING PROTEIN 1"/>
    <property type="match status" value="1"/>
</dbReference>
<evidence type="ECO:0000313" key="5">
    <source>
        <dbReference type="Proteomes" id="UP000027361"/>
    </source>
</evidence>
<feature type="compositionally biased region" description="Basic and acidic residues" evidence="2">
    <location>
        <begin position="17"/>
        <end position="26"/>
    </location>
</feature>
<dbReference type="GeneID" id="25264983"/>
<protein>
    <submittedName>
        <fullName evidence="4">DUF1000-domain-containing protein</fullName>
    </submittedName>
</protein>
<comment type="similarity">
    <text evidence="1">Belongs to the PITHD1 family.</text>
</comment>
<dbReference type="GO" id="GO:0005634">
    <property type="term" value="C:nucleus"/>
    <property type="evidence" value="ECO:0007669"/>
    <property type="project" value="TreeGrafter"/>
</dbReference>
<accession>A0A066VLA1</accession>
<feature type="domain" description="PITH" evidence="3">
    <location>
        <begin position="23"/>
        <end position="210"/>
    </location>
</feature>
<dbReference type="InParanoid" id="A0A066VLA1"/>
<dbReference type="SUPFAM" id="SSF49785">
    <property type="entry name" value="Galactose-binding domain-like"/>
    <property type="match status" value="1"/>
</dbReference>
<sequence>MVRCGDEHHGHGHCHGHSHDDDDHLKTEGEQDYLYGVVDRDAVLVLNEHEPNAGKRIIKPWAERNTLETYVESSVDDSLLIRIPFASSSSVKLRTLLLNAGPGEQTPDTVHIFTNSTPPIDFADAADRAALPPKSPQAPAQTLSNVAATNATQVVEYPLRVAKFSRVRDVTLYIPASQGAETTRVYFAGFKGEWEKSSREAPVGIIYESAPQLKDHVKVAGTAAGSNNLGS</sequence>
<dbReference type="InterPro" id="IPR037047">
    <property type="entry name" value="PITH_dom_sf"/>
</dbReference>
<dbReference type="Gene3D" id="2.60.120.470">
    <property type="entry name" value="PITH domain"/>
    <property type="match status" value="1"/>
</dbReference>
<proteinExistence type="inferred from homology"/>
<evidence type="ECO:0000256" key="2">
    <source>
        <dbReference type="SAM" id="MobiDB-lite"/>
    </source>
</evidence>
<dbReference type="STRING" id="1037660.A0A066VLA1"/>
<dbReference type="FunCoup" id="A0A066VLA1">
    <property type="interactions" value="487"/>
</dbReference>
<gene>
    <name evidence="4" type="ORF">K437DRAFT_258437</name>
</gene>
<dbReference type="RefSeq" id="XP_013241594.1">
    <property type="nucleotide sequence ID" value="XM_013386140.1"/>
</dbReference>
<dbReference type="OrthoDB" id="2635at2759"/>
<dbReference type="AlphaFoldDB" id="A0A066VLA1"/>
<name>A0A066VLA1_TILAU</name>
<dbReference type="HOGENOM" id="CLU_072377_2_0_1"/>
<organism evidence="4 5">
    <name type="scientific">Tilletiaria anomala (strain ATCC 24038 / CBS 436.72 / UBC 951)</name>
    <dbReference type="NCBI Taxonomy" id="1037660"/>
    <lineage>
        <taxon>Eukaryota</taxon>
        <taxon>Fungi</taxon>
        <taxon>Dikarya</taxon>
        <taxon>Basidiomycota</taxon>
        <taxon>Ustilaginomycotina</taxon>
        <taxon>Exobasidiomycetes</taxon>
        <taxon>Georgefischeriales</taxon>
        <taxon>Tilletiariaceae</taxon>
        <taxon>Tilletiaria</taxon>
    </lineage>
</organism>
<dbReference type="InterPro" id="IPR008979">
    <property type="entry name" value="Galactose-bd-like_sf"/>
</dbReference>
<dbReference type="PANTHER" id="PTHR12175">
    <property type="entry name" value="AD039 HT014 THIOREDOXIN FAMILY TRP26"/>
    <property type="match status" value="1"/>
</dbReference>
<evidence type="ECO:0000313" key="4">
    <source>
        <dbReference type="EMBL" id="KDN41078.1"/>
    </source>
</evidence>
<dbReference type="GO" id="GO:0005737">
    <property type="term" value="C:cytoplasm"/>
    <property type="evidence" value="ECO:0007669"/>
    <property type="project" value="UniProtKB-ARBA"/>
</dbReference>
<reference evidence="4 5" key="1">
    <citation type="submission" date="2014-05" db="EMBL/GenBank/DDBJ databases">
        <title>Draft genome sequence of a rare smut relative, Tilletiaria anomala UBC 951.</title>
        <authorList>
            <consortium name="DOE Joint Genome Institute"/>
            <person name="Toome M."/>
            <person name="Kuo A."/>
            <person name="Henrissat B."/>
            <person name="Lipzen A."/>
            <person name="Tritt A."/>
            <person name="Yoshinaga Y."/>
            <person name="Zane M."/>
            <person name="Barry K."/>
            <person name="Grigoriev I.V."/>
            <person name="Spatafora J.W."/>
            <person name="Aimea M.C."/>
        </authorList>
    </citation>
    <scope>NUCLEOTIDE SEQUENCE [LARGE SCALE GENOMIC DNA]</scope>
    <source>
        <strain evidence="4 5">UBC 951</strain>
    </source>
</reference>
<comment type="caution">
    <text evidence="4">The sequence shown here is derived from an EMBL/GenBank/DDBJ whole genome shotgun (WGS) entry which is preliminary data.</text>
</comment>
<dbReference type="PROSITE" id="PS51532">
    <property type="entry name" value="PITH"/>
    <property type="match status" value="1"/>
</dbReference>
<evidence type="ECO:0000256" key="1">
    <source>
        <dbReference type="ARBA" id="ARBA00025788"/>
    </source>
</evidence>
<feature type="region of interest" description="Disordered" evidence="2">
    <location>
        <begin position="1"/>
        <end position="26"/>
    </location>
</feature>
<dbReference type="InterPro" id="IPR010400">
    <property type="entry name" value="PITH_dom"/>
</dbReference>